<keyword evidence="2" id="KW-1185">Reference proteome</keyword>
<dbReference type="Proteomes" id="UP000008136">
    <property type="component" value="Chromosome"/>
</dbReference>
<dbReference type="OrthoDB" id="198670at2157"/>
<proteinExistence type="predicted"/>
<dbReference type="EMBL" id="CP002588">
    <property type="protein sequence ID" value="AEA46577.1"/>
    <property type="molecule type" value="Genomic_DNA"/>
</dbReference>
<dbReference type="Gene3D" id="3.40.720.10">
    <property type="entry name" value="Alkaline Phosphatase, subunit A"/>
    <property type="match status" value="2"/>
</dbReference>
<dbReference type="InterPro" id="IPR002591">
    <property type="entry name" value="Phosphodiest/P_Trfase"/>
</dbReference>
<dbReference type="GeneID" id="10393649"/>
<evidence type="ECO:0000313" key="1">
    <source>
        <dbReference type="EMBL" id="AEA46577.1"/>
    </source>
</evidence>
<dbReference type="STRING" id="693661.Arcve_0553"/>
<protein>
    <submittedName>
        <fullName evidence="1">Type I phosphodiesterase/nucleotide pyrophosphatase</fullName>
    </submittedName>
</protein>
<dbReference type="RefSeq" id="WP_013683251.1">
    <property type="nucleotide sequence ID" value="NC_015320.1"/>
</dbReference>
<sequence>MSKNKRVIVIGLDGATWDLIKPWADEGELPTFKKLMEDGVWGYLESTIPPITGPAWVSFSTGKNPGKHGIFDFVYFENGRLKLHTSEDIKCKTIYEILSKKGLRSVIIGLPLSFPPPEGFNGIMVSDFLYPHKEIFPSNKLEYIKDYKVVPDLSKRGVKLIEDMVETAKKQIQAAKKMLIDEKWDFYFYLYPLTDSISHHFWKELKGNTKIGQTARKIFQIADEFLSWLLDQIDENTILILMSDHGFGDYSYKINLNIIFKKYGFLKTKIVENPSEIDETLGEHVMNNLLHKKVRILSIPKVLFKLATLPLIKPIAKAIFGFIFRQNRVQINPEKIDFNNSIAFIPTSESLGIYVRDENSRKKQEITNKIMSILNELEFNKQKVFKKILRKNEVYSGPFVESAPEILLIPNGFFVSPALRGNIFEKFEPCSFHDIYGIFLVYGPGIKKGYKIENAKIYDIAPTILHILGLPIPNDMDGRVLMEIFEPNSELAKRQPVHVDPSYYDKKSEEDRLKLKIKELKFKRKI</sequence>
<dbReference type="HOGENOM" id="CLU_024306_0_0_2"/>
<dbReference type="GO" id="GO:0016787">
    <property type="term" value="F:hydrolase activity"/>
    <property type="evidence" value="ECO:0007669"/>
    <property type="project" value="UniProtKB-ARBA"/>
</dbReference>
<evidence type="ECO:0000313" key="2">
    <source>
        <dbReference type="Proteomes" id="UP000008136"/>
    </source>
</evidence>
<dbReference type="KEGG" id="ave:Arcve_0553"/>
<dbReference type="Pfam" id="PF01663">
    <property type="entry name" value="Phosphodiest"/>
    <property type="match status" value="1"/>
</dbReference>
<accession>F2KQE4</accession>
<dbReference type="PANTHER" id="PTHR10151:SF120">
    <property type="entry name" value="BIS(5'-ADENOSYL)-TRIPHOSPHATASE"/>
    <property type="match status" value="1"/>
</dbReference>
<organism evidence="1 2">
    <name type="scientific">Archaeoglobus veneficus (strain DSM 11195 / SNP6)</name>
    <dbReference type="NCBI Taxonomy" id="693661"/>
    <lineage>
        <taxon>Archaea</taxon>
        <taxon>Methanobacteriati</taxon>
        <taxon>Methanobacteriota</taxon>
        <taxon>Archaeoglobi</taxon>
        <taxon>Archaeoglobales</taxon>
        <taxon>Archaeoglobaceae</taxon>
        <taxon>Archaeoglobus</taxon>
    </lineage>
</organism>
<dbReference type="PANTHER" id="PTHR10151">
    <property type="entry name" value="ECTONUCLEOTIDE PYROPHOSPHATASE/PHOSPHODIESTERASE"/>
    <property type="match status" value="1"/>
</dbReference>
<dbReference type="InterPro" id="IPR017850">
    <property type="entry name" value="Alkaline_phosphatase_core_sf"/>
</dbReference>
<gene>
    <name evidence="1" type="ordered locus">Arcve_0553</name>
</gene>
<dbReference type="AlphaFoldDB" id="F2KQE4"/>
<dbReference type="SUPFAM" id="SSF53649">
    <property type="entry name" value="Alkaline phosphatase-like"/>
    <property type="match status" value="3"/>
</dbReference>
<reference evidence="1 2" key="1">
    <citation type="submission" date="2011-03" db="EMBL/GenBank/DDBJ databases">
        <title>The complete genome of Archaeoglobus veneficus SNP6.</title>
        <authorList>
            <consortium name="US DOE Joint Genome Institute (JGI-PGF)"/>
            <person name="Lucas S."/>
            <person name="Copeland A."/>
            <person name="Lapidus A."/>
            <person name="Bruce D."/>
            <person name="Goodwin L."/>
            <person name="Pitluck S."/>
            <person name="Kyrpides N."/>
            <person name="Mavromatis K."/>
            <person name="Pagani I."/>
            <person name="Ivanova N."/>
            <person name="Mikhailova N."/>
            <person name="Lu M."/>
            <person name="Detter J.C."/>
            <person name="Tapia R."/>
            <person name="Han C."/>
            <person name="Land M."/>
            <person name="Hauser L."/>
            <person name="Markowitz V."/>
            <person name="Cheng J.-F."/>
            <person name="Hugenholtz P."/>
            <person name="Woyke T."/>
            <person name="Wu D."/>
            <person name="Spring S."/>
            <person name="Brambilla E."/>
            <person name="Klenk H.-P."/>
            <person name="Eisen J.A."/>
        </authorList>
    </citation>
    <scope>NUCLEOTIDE SEQUENCE [LARGE SCALE GENOMIC DNA]</scope>
    <source>
        <strain>SNP6</strain>
    </source>
</reference>
<dbReference type="eggNOG" id="arCOG01377">
    <property type="taxonomic scope" value="Archaea"/>
</dbReference>
<name>F2KQE4_ARCVS</name>